<evidence type="ECO:0000256" key="1">
    <source>
        <dbReference type="ARBA" id="ARBA00004196"/>
    </source>
</evidence>
<keyword evidence="6" id="KW-0472">Membrane</keyword>
<dbReference type="InterPro" id="IPR059226">
    <property type="entry name" value="Choice_anch_Q_dom"/>
</dbReference>
<dbReference type="RefSeq" id="WP_105330508.1">
    <property type="nucleotide sequence ID" value="NZ_PUHY01000010.1"/>
</dbReference>
<dbReference type="EMBL" id="PUHY01000010">
    <property type="protein sequence ID" value="PQO34778.1"/>
    <property type="molecule type" value="Genomic_DNA"/>
</dbReference>
<evidence type="ECO:0000256" key="8">
    <source>
        <dbReference type="SAM" id="MobiDB-lite"/>
    </source>
</evidence>
<dbReference type="GO" id="GO:0005509">
    <property type="term" value="F:calcium ion binding"/>
    <property type="evidence" value="ECO:0007669"/>
    <property type="project" value="InterPro"/>
</dbReference>
<comment type="subcellular location">
    <subcellularLocation>
        <location evidence="1">Cell envelope</location>
    </subcellularLocation>
    <subcellularLocation>
        <location evidence="2">Cell outer membrane</location>
    </subcellularLocation>
    <subcellularLocation>
        <location evidence="3">Secreted</location>
    </subcellularLocation>
</comment>
<dbReference type="PROSITE" id="PS50222">
    <property type="entry name" value="EF_HAND_2"/>
    <property type="match status" value="1"/>
</dbReference>
<evidence type="ECO:0000313" key="10">
    <source>
        <dbReference type="EMBL" id="PQO34778.1"/>
    </source>
</evidence>
<feature type="region of interest" description="Disordered" evidence="8">
    <location>
        <begin position="934"/>
        <end position="959"/>
    </location>
</feature>
<protein>
    <recommendedName>
        <fullName evidence="9">EF-hand domain-containing protein</fullName>
    </recommendedName>
</protein>
<evidence type="ECO:0000259" key="9">
    <source>
        <dbReference type="PROSITE" id="PS50222"/>
    </source>
</evidence>
<sequence>MRQPKRVSRRNRYARRQHKARTLRFDTLEQRAMLAANFIVNTTLDTIDVNPGDGIAEDASGNTSLRAAIMEANATIGNDTITLPAGTYRLTRSGAADDTAQRGDLDITDDITINGAGSGLTVIDAGGDSGIGERIFEIHRGQFELDRDVEFHGITFRGGRTLGTTFPLTRGGAMRIDFYNDVLITDAIFVDNQAPATSGTSSYGVGGAISTSGALEIRDSRFENNYASNSGGAIYAAGTVSNSPDRVRLDIFNSTLTQNRSVSGGAIENFVPLTIEASTLDNNTAVSQNGGSGQGGAINLQGGSYASLALTNSTLSGNRAIFGGGINSYLTANSFDITSSTIVYNDGAGIRVSSSNAPSITNSIIAGNFGSNSGTDVVGTVSSLGFNLVGDSSGSTGFNAVGDLVGSSTTPIDPNLGVLADNGGLTFTHALLAGSPAIDTGNINRSTSIDQRGIFRPQGAESDIGAFELEVSVTDGVVANDLSLTIDEDAFYNGTLPVTAPDGATLTYRVVQAPLHGNAVTRTNGTFFYAPTLNYFGSDSFIYEVSDGQGNSDTGTISFTIAPVNDPPYVDNTLVVTTDEDQAVTAEIGYLEVEGETVAFSQVSGPANGSLVFDSNVPGKFNYTPDPNFNGTDTFVFRATDIQGNFTEASVTIEVTPVNDAPIAVGDQFAINVGESLSISALPVFQLSMDSAPGDFVGAGKSWYYDDSNTSFSGTRNFDSGVSISLQGDTFWNLDFAAAMDALLTPGYYTDATRWPFQSSSEPGLDVSGDGRGNNLLAGEFTIYDVDYGQATSTSNPITSFAARFTQQGIEDGIIMPPLTGTILYNTAIGTGAGVLANDSDIDGDLFTAMLVDGPSHGTLTLNPDGTLSYFPDAGFIGTDSFTYKTNDGRLDSNVATVEITVSEVNDPPIAVDDRATTTVNNAVVINVLDNDTDANGDPLQVSQTTQPSNGTVSVNRDGSVTYSPATGFSGNDSFSYTINDGKGGSDIATVSVVVEAVNTPPVAQDDAYATSEDVPLVVSVSSGTGTLDQVNDRDTGRHQFNAASLDLQQQIVAGQSGYLKSVDVYIGQFSDVGNTLDFYVNVGSALQTDTPDFRMQHTLQASDIDGWLTIDVAAANIYLQAGEVFTIGAFSLAPADVFLLATNSDLVNGDNYTAGSLWVDGQLRQTPGNNDYDLLFRTRMGTVSSAGGVLLNDQDADGDPLTASLLTQASHGTVDFASDGTFTYTPESNFNGQDSFTYSISDGNGGSDTATVVLTVTPVNDYPTASDDGATTDEDNSVLINVLANDTDIEGDSLTIVRTTTPLHGSVFVNPNQEIVYTPNSNFNGVDTFTYAVDDGKGGVSSASVSVTVNSVNDSPIAIDDAQTTDEDTAVVIDVLANDSDVDGDPLAVSGMSSPAHGVVVLNGNGTITYTPDANYHGADSFTYDVSDGNGGVDTATVTITVNSVNDKPVANADTGTTDEDVPAVFDLLSNDSDIDGDPLTISSVTNPNHGTVVVNNDGTITYTPNANFFGTDSFLYTINDGQGGTDTGTVAITVDSVNDAPDANSDSFLTNEDVAVIFDVLINDTDVEGDSLSVTGVAAPSHGSAVLNVDGTVTYTPDPNFNGVDSFTYTISDGLGGADTATVSVTVSPVNDNPVATNDVSTTVEDAAVVISVLANDFDVDGDPLSVESVGNASSGTVVINPDNTITYTPDPNFNGVDSFRYTIIDGAGGSATATVDLRINNASDRPVAVDDVASTDEDTPIVIDVLANDSDIDGDTLLLVSASNPLHGSVVINADNTITYSPSADYHGADSFTYSISDGNGGTDTATVSITVVPVNDKPVAVDDEVSTAEDVPVVIALLSNDSEVDGDSLGIVSTTNPLHGNVVVHADNTVTYSPSANYNGTDSFTYTISDGNGGTDTATVSITVTQVNDEPVAVDDETSTAEDTPIVIDVLSNDNDVDGDSLTITSVSSPASGSVLINVDSTITYTPNLNFHGSDSFTYSIADGNGGTDMATVTVGVSPANDEPVALGDVVVTNEDSLVVIDVLSNDSDIDSDLLSVSSVSSPSNGVAVLNGDGTVSYTPNPNFNGTDAFTYTIIDGHGGTDTATVNVTVLPLNDAPIAVDDVVVLAEDTFAAIDVLNNDGDVEGDVLTVIAVTNPANGTATIETNGSIAYTPNANFNGVDSFEYTIADGNGGFDTATVNVTVTPVNDAPIAEDDLATTAEDSSVVIAVLDNDTDFDSDPLVVDSLTSPANGSVVLNGDGTITYTPAANYFGIDSFEYSLVGGVGTATVTITVTSVNDEPVAKDDAISTTEDTAVVIDVLANDSDIDSNSLQVTQVGAPANGLVSTNIDGTLTYTPNADFHGSDSFTYSISDGDGKNATATVFVTINSVNDDPIANDDTVSTEQRVPVVIPVLANDSDVDEDALSVSILGNPANGVAQANPDGTITYTPNATFVGSDLFTYTVSDGNGAADTATVTIRVSEAGGTNGSTVSVTLDRDHPSRGRGNGSKLPGSNGNGPSGDNGPTNDEIPVFHEWQVVAGHVWLTIQDELPDVPVDLNVQLTSSTSLFEAPTISEYEGSSATVEHASGGGVRVTTFTLVDVDLSEYQPGDRVLLGTLSFNPNRSNPEGLSADTSGHYAELETDLGFFVEDAAVVGGDHFTVDSDVIGQMAPVIYDHDEDGRIGLSDLAEFLSHIGKKAKASNPEVYRFDYNRNGRVSFDDLSLLLRHFGIAKPSSANIRMPGLSDTPVIQDNGGGLLEGESLIVSQTSPLQTTASFQQSTISFLEVSDSSSVEDSRTYPNFLPALGQTITSHENQLDQTLESLTDLEVDSTKTITDESLDPRLVDSVVADIDLIDVAFSQDDDASEDFWDEALTEIDDTFPLKRSDN</sequence>
<dbReference type="InterPro" id="IPR002048">
    <property type="entry name" value="EF_hand_dom"/>
</dbReference>
<dbReference type="Gene3D" id="2.60.40.3440">
    <property type="match status" value="13"/>
</dbReference>
<feature type="compositionally biased region" description="Polar residues" evidence="8">
    <location>
        <begin position="941"/>
        <end position="959"/>
    </location>
</feature>
<dbReference type="PANTHER" id="PTHR34720">
    <property type="entry name" value="MICROCYSTIN DEPENDENT PROTEIN"/>
    <property type="match status" value="1"/>
</dbReference>
<dbReference type="NCBIfam" id="TIGR01376">
    <property type="entry name" value="POMP_repeat"/>
    <property type="match status" value="1"/>
</dbReference>
<evidence type="ECO:0000256" key="6">
    <source>
        <dbReference type="ARBA" id="ARBA00023136"/>
    </source>
</evidence>
<dbReference type="Gene3D" id="1.10.1330.10">
    <property type="entry name" value="Dockerin domain"/>
    <property type="match status" value="1"/>
</dbReference>
<dbReference type="Gene3D" id="2.60.40.2810">
    <property type="match status" value="5"/>
</dbReference>
<evidence type="ECO:0000256" key="5">
    <source>
        <dbReference type="ARBA" id="ARBA00022729"/>
    </source>
</evidence>
<reference evidence="10 11" key="1">
    <citation type="submission" date="2018-02" db="EMBL/GenBank/DDBJ databases">
        <title>Comparative genomes isolates from brazilian mangrove.</title>
        <authorList>
            <person name="Araujo J.E."/>
            <person name="Taketani R.G."/>
            <person name="Silva M.C.P."/>
            <person name="Loureco M.V."/>
            <person name="Andreote F.D."/>
        </authorList>
    </citation>
    <scope>NUCLEOTIDE SEQUENCE [LARGE SCALE GENOMIC DNA]</scope>
    <source>
        <strain evidence="10 11">Hex-1 MGV</strain>
    </source>
</reference>
<name>A0A2S8FRH5_9BACT</name>
<dbReference type="InterPro" id="IPR003368">
    <property type="entry name" value="POMP_repeat"/>
</dbReference>
<dbReference type="InterPro" id="IPR011050">
    <property type="entry name" value="Pectin_lyase_fold/virulence"/>
</dbReference>
<feature type="domain" description="EF-hand" evidence="9">
    <location>
        <begin position="2691"/>
        <end position="2714"/>
    </location>
</feature>
<keyword evidence="7" id="KW-0998">Cell outer membrane</keyword>
<proteinExistence type="predicted"/>
<organism evidence="10 11">
    <name type="scientific">Blastopirellula marina</name>
    <dbReference type="NCBI Taxonomy" id="124"/>
    <lineage>
        <taxon>Bacteria</taxon>
        <taxon>Pseudomonadati</taxon>
        <taxon>Planctomycetota</taxon>
        <taxon>Planctomycetia</taxon>
        <taxon>Pirellulales</taxon>
        <taxon>Pirellulaceae</taxon>
        <taxon>Blastopirellula</taxon>
    </lineage>
</organism>
<evidence type="ECO:0000313" key="11">
    <source>
        <dbReference type="Proteomes" id="UP000238322"/>
    </source>
</evidence>
<dbReference type="InterPro" id="IPR018247">
    <property type="entry name" value="EF_Hand_1_Ca_BS"/>
</dbReference>
<feature type="region of interest" description="Disordered" evidence="8">
    <location>
        <begin position="2468"/>
        <end position="2511"/>
    </location>
</feature>
<comment type="caution">
    <text evidence="10">The sequence shown here is derived from an EMBL/GenBank/DDBJ whole genome shotgun (WGS) entry which is preliminary data.</text>
</comment>
<dbReference type="GO" id="GO:0000272">
    <property type="term" value="P:polysaccharide catabolic process"/>
    <property type="evidence" value="ECO:0007669"/>
    <property type="project" value="InterPro"/>
</dbReference>
<keyword evidence="5" id="KW-0732">Signal</keyword>
<dbReference type="PANTHER" id="PTHR34720:SF9">
    <property type="entry name" value="BLR4714 PROTEIN"/>
    <property type="match status" value="1"/>
</dbReference>
<dbReference type="OrthoDB" id="292060at2"/>
<gene>
    <name evidence="10" type="ORF">C5Y83_14860</name>
</gene>
<evidence type="ECO:0000256" key="3">
    <source>
        <dbReference type="ARBA" id="ARBA00004613"/>
    </source>
</evidence>
<evidence type="ECO:0000256" key="7">
    <source>
        <dbReference type="ARBA" id="ARBA00023237"/>
    </source>
</evidence>
<dbReference type="NCBIfam" id="NF012211">
    <property type="entry name" value="tand_rpt_95"/>
    <property type="match status" value="18"/>
</dbReference>
<evidence type="ECO:0000256" key="4">
    <source>
        <dbReference type="ARBA" id="ARBA00022525"/>
    </source>
</evidence>
<dbReference type="SUPFAM" id="SSF51126">
    <property type="entry name" value="Pectin lyase-like"/>
    <property type="match status" value="1"/>
</dbReference>
<dbReference type="PROSITE" id="PS00018">
    <property type="entry name" value="EF_HAND_1"/>
    <property type="match status" value="2"/>
</dbReference>
<dbReference type="Proteomes" id="UP000238322">
    <property type="component" value="Unassembled WGS sequence"/>
</dbReference>
<dbReference type="GO" id="GO:0009279">
    <property type="term" value="C:cell outer membrane"/>
    <property type="evidence" value="ECO:0007669"/>
    <property type="project" value="UniProtKB-SubCell"/>
</dbReference>
<dbReference type="NCBIfam" id="NF041518">
    <property type="entry name" value="choice_anch_Q"/>
    <property type="match status" value="1"/>
</dbReference>
<dbReference type="Pfam" id="PF17963">
    <property type="entry name" value="Big_9"/>
    <property type="match status" value="18"/>
</dbReference>
<evidence type="ECO:0000256" key="2">
    <source>
        <dbReference type="ARBA" id="ARBA00004442"/>
    </source>
</evidence>
<dbReference type="GO" id="GO:0005576">
    <property type="term" value="C:extracellular region"/>
    <property type="evidence" value="ECO:0007669"/>
    <property type="project" value="UniProtKB-SubCell"/>
</dbReference>
<dbReference type="InterPro" id="IPR036439">
    <property type="entry name" value="Dockerin_dom_sf"/>
</dbReference>
<accession>A0A2S8FRH5</accession>
<keyword evidence="4" id="KW-0964">Secreted</keyword>